<dbReference type="RefSeq" id="WP_273686191.1">
    <property type="nucleotide sequence ID" value="NZ_CP117411.1"/>
</dbReference>
<dbReference type="Proteomes" id="UP001220395">
    <property type="component" value="Chromosome"/>
</dbReference>
<dbReference type="EMBL" id="CP117411">
    <property type="protein sequence ID" value="WCT72235.1"/>
    <property type="molecule type" value="Genomic_DNA"/>
</dbReference>
<accession>A0ABY7TIH9</accession>
<evidence type="ECO:0000313" key="2">
    <source>
        <dbReference type="EMBL" id="WCT72235.1"/>
    </source>
</evidence>
<keyword evidence="3" id="KW-1185">Reference proteome</keyword>
<feature type="compositionally biased region" description="Basic and acidic residues" evidence="1">
    <location>
        <begin position="12"/>
        <end position="21"/>
    </location>
</feature>
<protein>
    <submittedName>
        <fullName evidence="2">Uncharacterized protein</fullName>
    </submittedName>
</protein>
<gene>
    <name evidence="2" type="ORF">PQ455_11340</name>
</gene>
<sequence length="139" mass="15403">MLALAGCSALPKDPERTAERVSENHRFTVGTGLKADDRPETRRLLGVLSHDMRATPSIRAGELEPMLAALKQGRTDLVVAWFDEATPWQARVTLGPPLARVRTTDDTALELRAAMRNGENRWIMAVERASRRVATERAS</sequence>
<proteinExistence type="predicted"/>
<evidence type="ECO:0000313" key="3">
    <source>
        <dbReference type="Proteomes" id="UP001220395"/>
    </source>
</evidence>
<feature type="region of interest" description="Disordered" evidence="1">
    <location>
        <begin position="1"/>
        <end position="21"/>
    </location>
</feature>
<evidence type="ECO:0000256" key="1">
    <source>
        <dbReference type="SAM" id="MobiDB-lite"/>
    </source>
</evidence>
<reference evidence="2 3" key="1">
    <citation type="submission" date="2023-02" db="EMBL/GenBank/DDBJ databases">
        <title>Genome sequence of Sphingomonas naphthae.</title>
        <authorList>
            <person name="Kim S."/>
            <person name="Heo J."/>
            <person name="Kwon S.-W."/>
        </authorList>
    </citation>
    <scope>NUCLEOTIDE SEQUENCE [LARGE SCALE GENOMIC DNA]</scope>
    <source>
        <strain evidence="2 3">KACC 18716</strain>
    </source>
</reference>
<organism evidence="2 3">
    <name type="scientific">Sphingomonas naphthae</name>
    <dbReference type="NCBI Taxonomy" id="1813468"/>
    <lineage>
        <taxon>Bacteria</taxon>
        <taxon>Pseudomonadati</taxon>
        <taxon>Pseudomonadota</taxon>
        <taxon>Alphaproteobacteria</taxon>
        <taxon>Sphingomonadales</taxon>
        <taxon>Sphingomonadaceae</taxon>
        <taxon>Sphingomonas</taxon>
    </lineage>
</organism>
<name>A0ABY7TIH9_9SPHN</name>